<evidence type="ECO:0000256" key="2">
    <source>
        <dbReference type="ARBA" id="ARBA00022643"/>
    </source>
</evidence>
<evidence type="ECO:0000313" key="7">
    <source>
        <dbReference type="Proteomes" id="UP000000851"/>
    </source>
</evidence>
<dbReference type="GO" id="GO:0046306">
    <property type="term" value="P:alkanesulfonate catabolic process"/>
    <property type="evidence" value="ECO:0007669"/>
    <property type="project" value="TreeGrafter"/>
</dbReference>
<name>C7Q3I2_CATAD</name>
<dbReference type="InterPro" id="IPR036661">
    <property type="entry name" value="Luciferase-like_sf"/>
</dbReference>
<dbReference type="AlphaFoldDB" id="C7Q3I2"/>
<dbReference type="eggNOG" id="COG2141">
    <property type="taxonomic scope" value="Bacteria"/>
</dbReference>
<protein>
    <recommendedName>
        <fullName evidence="5">Luciferase-like domain-containing protein</fullName>
    </recommendedName>
</protein>
<sequence length="161" mass="18150">MTALWYRLVRLSACGRGVFDLSNDNSTVRQVANPWTFSASECCDARPRGPLRYWIWLRSVLTPTGIWCEEAWITTAAQTSTLAFIVALRPDSLAPTLAVQMAATFQRQSGGWLVLNIVTGSDEQEQRRYGRRLGHDRRYERIEAPRVQTMATALTARSGMP</sequence>
<evidence type="ECO:0000259" key="5">
    <source>
        <dbReference type="Pfam" id="PF00296"/>
    </source>
</evidence>
<dbReference type="InParanoid" id="C7Q3I2"/>
<dbReference type="EMBL" id="CP001700">
    <property type="protein sequence ID" value="ACU75747.1"/>
    <property type="molecule type" value="Genomic_DNA"/>
</dbReference>
<feature type="domain" description="Luciferase-like" evidence="5">
    <location>
        <begin position="76"/>
        <end position="142"/>
    </location>
</feature>
<dbReference type="PANTHER" id="PTHR42847:SF4">
    <property type="entry name" value="ALKANESULFONATE MONOOXYGENASE-RELATED"/>
    <property type="match status" value="1"/>
</dbReference>
<dbReference type="GO" id="GO:0008726">
    <property type="term" value="F:alkanesulfonate monooxygenase activity"/>
    <property type="evidence" value="ECO:0007669"/>
    <property type="project" value="TreeGrafter"/>
</dbReference>
<dbReference type="Gene3D" id="3.20.20.30">
    <property type="entry name" value="Luciferase-like domain"/>
    <property type="match status" value="1"/>
</dbReference>
<proteinExistence type="predicted"/>
<evidence type="ECO:0000256" key="3">
    <source>
        <dbReference type="ARBA" id="ARBA00023002"/>
    </source>
</evidence>
<keyword evidence="4" id="KW-0503">Monooxygenase</keyword>
<dbReference type="InterPro" id="IPR011251">
    <property type="entry name" value="Luciferase-like_dom"/>
</dbReference>
<evidence type="ECO:0000256" key="1">
    <source>
        <dbReference type="ARBA" id="ARBA00022630"/>
    </source>
</evidence>
<dbReference type="InterPro" id="IPR050172">
    <property type="entry name" value="SsuD_RutA_monooxygenase"/>
</dbReference>
<gene>
    <name evidence="6" type="ordered locus">Caci_6910</name>
</gene>
<evidence type="ECO:0000256" key="4">
    <source>
        <dbReference type="ARBA" id="ARBA00023033"/>
    </source>
</evidence>
<dbReference type="KEGG" id="cai:Caci_6910"/>
<keyword evidence="2" id="KW-0288">FMN</keyword>
<reference evidence="6 7" key="1">
    <citation type="journal article" date="2009" name="Stand. Genomic Sci.">
        <title>Complete genome sequence of Catenulispora acidiphila type strain (ID 139908).</title>
        <authorList>
            <person name="Copeland A."/>
            <person name="Lapidus A."/>
            <person name="Glavina Del Rio T."/>
            <person name="Nolan M."/>
            <person name="Lucas S."/>
            <person name="Chen F."/>
            <person name="Tice H."/>
            <person name="Cheng J.F."/>
            <person name="Bruce D."/>
            <person name="Goodwin L."/>
            <person name="Pitluck S."/>
            <person name="Mikhailova N."/>
            <person name="Pati A."/>
            <person name="Ivanova N."/>
            <person name="Mavromatis K."/>
            <person name="Chen A."/>
            <person name="Palaniappan K."/>
            <person name="Chain P."/>
            <person name="Land M."/>
            <person name="Hauser L."/>
            <person name="Chang Y.J."/>
            <person name="Jeffries C.D."/>
            <person name="Chertkov O."/>
            <person name="Brettin T."/>
            <person name="Detter J.C."/>
            <person name="Han C."/>
            <person name="Ali Z."/>
            <person name="Tindall B.J."/>
            <person name="Goker M."/>
            <person name="Bristow J."/>
            <person name="Eisen J.A."/>
            <person name="Markowitz V."/>
            <person name="Hugenholtz P."/>
            <person name="Kyrpides N.C."/>
            <person name="Klenk H.P."/>
        </authorList>
    </citation>
    <scope>NUCLEOTIDE SEQUENCE [LARGE SCALE GENOMIC DNA]</scope>
    <source>
        <strain evidence="7">DSM 44928 / JCM 14897 / NBRC 102108 / NRRL B-24433 / ID139908</strain>
    </source>
</reference>
<dbReference type="SUPFAM" id="SSF51679">
    <property type="entry name" value="Bacterial luciferase-like"/>
    <property type="match status" value="1"/>
</dbReference>
<organism evidence="6 7">
    <name type="scientific">Catenulispora acidiphila (strain DSM 44928 / JCM 14897 / NBRC 102108 / NRRL B-24433 / ID139908)</name>
    <dbReference type="NCBI Taxonomy" id="479433"/>
    <lineage>
        <taxon>Bacteria</taxon>
        <taxon>Bacillati</taxon>
        <taxon>Actinomycetota</taxon>
        <taxon>Actinomycetes</taxon>
        <taxon>Catenulisporales</taxon>
        <taxon>Catenulisporaceae</taxon>
        <taxon>Catenulispora</taxon>
    </lineage>
</organism>
<keyword evidence="3" id="KW-0560">Oxidoreductase</keyword>
<dbReference type="PANTHER" id="PTHR42847">
    <property type="entry name" value="ALKANESULFONATE MONOOXYGENASE"/>
    <property type="match status" value="1"/>
</dbReference>
<dbReference type="Proteomes" id="UP000000851">
    <property type="component" value="Chromosome"/>
</dbReference>
<dbReference type="Pfam" id="PF00296">
    <property type="entry name" value="Bac_luciferase"/>
    <property type="match status" value="1"/>
</dbReference>
<dbReference type="HOGENOM" id="CLU_1640738_0_0_11"/>
<evidence type="ECO:0000313" key="6">
    <source>
        <dbReference type="EMBL" id="ACU75747.1"/>
    </source>
</evidence>
<keyword evidence="7" id="KW-1185">Reference proteome</keyword>
<accession>C7Q3I2</accession>
<dbReference type="STRING" id="479433.Caci_6910"/>
<keyword evidence="1" id="KW-0285">Flavoprotein</keyword>